<dbReference type="AlphaFoldDB" id="A0A419X6I3"/>
<dbReference type="Proteomes" id="UP000284531">
    <property type="component" value="Unassembled WGS sequence"/>
</dbReference>
<reference evidence="1 2" key="1">
    <citation type="submission" date="2018-09" db="EMBL/GenBank/DDBJ databases">
        <title>Genomic Encyclopedia of Archaeal and Bacterial Type Strains, Phase II (KMG-II): from individual species to whole genera.</title>
        <authorList>
            <person name="Goeker M."/>
        </authorList>
    </citation>
    <scope>NUCLEOTIDE SEQUENCE [LARGE SCALE GENOMIC DNA]</scope>
    <source>
        <strain evidence="1 2">DSM 21950</strain>
    </source>
</reference>
<evidence type="ECO:0000313" key="2">
    <source>
        <dbReference type="Proteomes" id="UP000284531"/>
    </source>
</evidence>
<protein>
    <submittedName>
        <fullName evidence="1">Uncharacterized protein</fullName>
    </submittedName>
</protein>
<organism evidence="1 2">
    <name type="scientific">Marinifilum flexuosum</name>
    <dbReference type="NCBI Taxonomy" id="1117708"/>
    <lineage>
        <taxon>Bacteria</taxon>
        <taxon>Pseudomonadati</taxon>
        <taxon>Bacteroidota</taxon>
        <taxon>Bacteroidia</taxon>
        <taxon>Marinilabiliales</taxon>
        <taxon>Marinifilaceae</taxon>
    </lineage>
</organism>
<keyword evidence="2" id="KW-1185">Reference proteome</keyword>
<sequence>MKTRFIDQNLRPNEFSDETLVVCPKCGGKAMVKSTQVPQFAELRCYSCHYVTDKPLDLNKKSYSATTDYWFDCEFWLQDSFKNEFFFAHNYKHLEYIKQYIQAGLRERNDRAFFTLVEKLPQFIKSAKNRDRLLKMIEKLEKK</sequence>
<comment type="caution">
    <text evidence="1">The sequence shown here is derived from an EMBL/GenBank/DDBJ whole genome shotgun (WGS) entry which is preliminary data.</text>
</comment>
<gene>
    <name evidence="1" type="ORF">BXY64_0360</name>
</gene>
<evidence type="ECO:0000313" key="1">
    <source>
        <dbReference type="EMBL" id="RKE03363.1"/>
    </source>
</evidence>
<proteinExistence type="predicted"/>
<name>A0A419X6I3_9BACT</name>
<dbReference type="RefSeq" id="WP_120238258.1">
    <property type="nucleotide sequence ID" value="NZ_RAPQ01000008.1"/>
</dbReference>
<dbReference type="EMBL" id="RAPQ01000008">
    <property type="protein sequence ID" value="RKE03363.1"/>
    <property type="molecule type" value="Genomic_DNA"/>
</dbReference>
<accession>A0A419X6I3</accession>
<dbReference type="OrthoDB" id="707631at2"/>